<dbReference type="GO" id="GO:0005730">
    <property type="term" value="C:nucleolus"/>
    <property type="evidence" value="ECO:0007669"/>
    <property type="project" value="UniProtKB-SubCell"/>
</dbReference>
<dbReference type="InterPro" id="IPR012977">
    <property type="entry name" value="SDA1_N"/>
</dbReference>
<comment type="subcellular location">
    <subcellularLocation>
        <location evidence="6">Nucleus</location>
        <location evidence="6">Nucleolus</location>
    </subcellularLocation>
</comment>
<dbReference type="GO" id="GO:0000055">
    <property type="term" value="P:ribosomal large subunit export from nucleus"/>
    <property type="evidence" value="ECO:0007669"/>
    <property type="project" value="UniProtKB-UniRule"/>
</dbReference>
<sequence length="482" mass="56242">MVEEELQTYKERELKSQVKQIKFNARRAQKKFEKVAKLEEKLDEKKEAMQELLNETEKQTDMSGIRSLFDPQAFAEKLFNHLKKSKDMLDVRLLMINLLSRVIAAHQLVLFPFYSFMVKFLKAYQRSVTQLIAYTAQGVHRLIPPEIIEPVIKHIAEDRQPLAMNEDLLHDLAMYVKYRRDTGVQMAARGLIHLYRVENPHLLVKKDRGKFHSKETPKNFAEMSVNQDLVGADLFLAEEELLEQSRNQGHDHHNHDSNDDDDDDDGNDGDDDGDNDGEDHPSHNKANGDTITTESQQNTTEPPKGDNNNYIPKSLFIYICTDVEMKEEGQTKQSLPLMARRILSDEDFRRLRELRVKNLMKMWNRKKEEVALKEEQESDNEIEPSNIESLTTILRQQKEQRAISAKNHQLGKKKLKWHEYAKQKGGGTTNLEKKRMKAFHMSKYATTVLGKQKRSFVGKKRSVLKYRQDIKAQGKRCKRRRK</sequence>
<keyword evidence="7" id="KW-0175">Coiled coil</keyword>
<evidence type="ECO:0000313" key="11">
    <source>
        <dbReference type="EMBL" id="ETO13595.1"/>
    </source>
</evidence>
<keyword evidence="5 6" id="KW-0539">Nucleus</keyword>
<evidence type="ECO:0000256" key="3">
    <source>
        <dbReference type="ARBA" id="ARBA00022517"/>
    </source>
</evidence>
<evidence type="ECO:0000256" key="1">
    <source>
        <dbReference type="ARBA" id="ARBA00005783"/>
    </source>
</evidence>
<evidence type="ECO:0000256" key="7">
    <source>
        <dbReference type="SAM" id="Coils"/>
    </source>
</evidence>
<evidence type="ECO:0000256" key="8">
    <source>
        <dbReference type="SAM" id="MobiDB-lite"/>
    </source>
</evidence>
<evidence type="ECO:0000256" key="4">
    <source>
        <dbReference type="ARBA" id="ARBA00022927"/>
    </source>
</evidence>
<reference evidence="11 12" key="1">
    <citation type="journal article" date="2013" name="Curr. Biol.">
        <title>The Genome of the Foraminiferan Reticulomyxa filosa.</title>
        <authorList>
            <person name="Glockner G."/>
            <person name="Hulsmann N."/>
            <person name="Schleicher M."/>
            <person name="Noegel A.A."/>
            <person name="Eichinger L."/>
            <person name="Gallinger C."/>
            <person name="Pawlowski J."/>
            <person name="Sierra R."/>
            <person name="Euteneuer U."/>
            <person name="Pillet L."/>
            <person name="Moustafa A."/>
            <person name="Platzer M."/>
            <person name="Groth M."/>
            <person name="Szafranski K."/>
            <person name="Schliwa M."/>
        </authorList>
    </citation>
    <scope>NUCLEOTIDE SEQUENCE [LARGE SCALE GENOMIC DNA]</scope>
</reference>
<dbReference type="EMBL" id="ASPP01020509">
    <property type="protein sequence ID" value="ETO13595.1"/>
    <property type="molecule type" value="Genomic_DNA"/>
</dbReference>
<evidence type="ECO:0000313" key="12">
    <source>
        <dbReference type="Proteomes" id="UP000023152"/>
    </source>
</evidence>
<feature type="compositionally biased region" description="Polar residues" evidence="8">
    <location>
        <begin position="284"/>
        <end position="311"/>
    </location>
</feature>
<feature type="domain" description="SDA1 N-terminal" evidence="10">
    <location>
        <begin position="12"/>
        <end position="157"/>
    </location>
</feature>
<dbReference type="AlphaFoldDB" id="X6MKJ1"/>
<evidence type="ECO:0000256" key="5">
    <source>
        <dbReference type="ARBA" id="ARBA00023242"/>
    </source>
</evidence>
<evidence type="ECO:0000256" key="6">
    <source>
        <dbReference type="RuleBase" id="RU365057"/>
    </source>
</evidence>
<evidence type="ECO:0000256" key="2">
    <source>
        <dbReference type="ARBA" id="ARBA00022448"/>
    </source>
</evidence>
<dbReference type="PANTHER" id="PTHR12730">
    <property type="entry name" value="HSDA/SDA1-RELATED"/>
    <property type="match status" value="1"/>
</dbReference>
<evidence type="ECO:0000259" key="9">
    <source>
        <dbReference type="Pfam" id="PF05285"/>
    </source>
</evidence>
<keyword evidence="3 6" id="KW-0690">Ribosome biogenesis</keyword>
<protein>
    <recommendedName>
        <fullName evidence="6">Protein SDA1</fullName>
    </recommendedName>
</protein>
<comment type="function">
    <text evidence="6">Required for 60S pre-ribosomal subunits export to the cytoplasm.</text>
</comment>
<comment type="similarity">
    <text evidence="1 6">Belongs to the SDA1 family.</text>
</comment>
<evidence type="ECO:0000259" key="10">
    <source>
        <dbReference type="Pfam" id="PF08158"/>
    </source>
</evidence>
<feature type="coiled-coil region" evidence="7">
    <location>
        <begin position="11"/>
        <end position="62"/>
    </location>
</feature>
<feature type="compositionally biased region" description="Basic and acidic residues" evidence="8">
    <location>
        <begin position="248"/>
        <end position="257"/>
    </location>
</feature>
<dbReference type="Proteomes" id="UP000023152">
    <property type="component" value="Unassembled WGS sequence"/>
</dbReference>
<dbReference type="OrthoDB" id="2196187at2759"/>
<dbReference type="Pfam" id="PF08158">
    <property type="entry name" value="SDA1_HEAT"/>
    <property type="match status" value="1"/>
</dbReference>
<dbReference type="GO" id="GO:0042273">
    <property type="term" value="P:ribosomal large subunit biogenesis"/>
    <property type="evidence" value="ECO:0007669"/>
    <property type="project" value="UniProtKB-UniRule"/>
</dbReference>
<dbReference type="Pfam" id="PF05285">
    <property type="entry name" value="SDA1_dom"/>
    <property type="match status" value="1"/>
</dbReference>
<dbReference type="PANTHER" id="PTHR12730:SF0">
    <property type="entry name" value="PROTEIN SDA1 HOMOLOG"/>
    <property type="match status" value="1"/>
</dbReference>
<keyword evidence="12" id="KW-1185">Reference proteome</keyword>
<accession>X6MKJ1</accession>
<dbReference type="OMA" id="KWHEYAK"/>
<dbReference type="InterPro" id="IPR007949">
    <property type="entry name" value="SDA1_MD"/>
</dbReference>
<feature type="domain" description="SDA1 middle" evidence="9">
    <location>
        <begin position="257"/>
        <end position="406"/>
    </location>
</feature>
<proteinExistence type="inferred from homology"/>
<dbReference type="InterPro" id="IPR027312">
    <property type="entry name" value="Sda1"/>
</dbReference>
<gene>
    <name evidence="11" type="ORF">RFI_23771</name>
</gene>
<organism evidence="11 12">
    <name type="scientific">Reticulomyxa filosa</name>
    <dbReference type="NCBI Taxonomy" id="46433"/>
    <lineage>
        <taxon>Eukaryota</taxon>
        <taxon>Sar</taxon>
        <taxon>Rhizaria</taxon>
        <taxon>Retaria</taxon>
        <taxon>Foraminifera</taxon>
        <taxon>Monothalamids</taxon>
        <taxon>Reticulomyxidae</taxon>
        <taxon>Reticulomyxa</taxon>
    </lineage>
</organism>
<comment type="caution">
    <text evidence="11">The sequence shown here is derived from an EMBL/GenBank/DDBJ whole genome shotgun (WGS) entry which is preliminary data.</text>
</comment>
<keyword evidence="2 6" id="KW-0813">Transport</keyword>
<feature type="region of interest" description="Disordered" evidence="8">
    <location>
        <begin position="245"/>
        <end position="311"/>
    </location>
</feature>
<feature type="compositionally biased region" description="Acidic residues" evidence="8">
    <location>
        <begin position="258"/>
        <end position="277"/>
    </location>
</feature>
<dbReference type="GO" id="GO:0015031">
    <property type="term" value="P:protein transport"/>
    <property type="evidence" value="ECO:0007669"/>
    <property type="project" value="UniProtKB-KW"/>
</dbReference>
<name>X6MKJ1_RETFI</name>
<keyword evidence="4 6" id="KW-0653">Protein transport</keyword>